<sequence length="138" mass="15881">MAPGGRIKQLLGAVVWNWNKKRSFLTKSHKKKIINQKIANLTENKFLDHQTSSEQKQSRKRDEEPYKGNRAYLKDQASDDGAWGEEIWPPRKPSFRNFPERPILPLESERCCSHDRNSAGSERNWRTTSPTESSGKGA</sequence>
<feature type="compositionally biased region" description="Basic and acidic residues" evidence="1">
    <location>
        <begin position="56"/>
        <end position="77"/>
    </location>
</feature>
<dbReference type="GO" id="GO:0016874">
    <property type="term" value="F:ligase activity"/>
    <property type="evidence" value="ECO:0007669"/>
    <property type="project" value="UniProtKB-KW"/>
</dbReference>
<organism evidence="2 3">
    <name type="scientific">Striga asiatica</name>
    <name type="common">Asiatic witchweed</name>
    <name type="synonym">Buchnera asiatica</name>
    <dbReference type="NCBI Taxonomy" id="4170"/>
    <lineage>
        <taxon>Eukaryota</taxon>
        <taxon>Viridiplantae</taxon>
        <taxon>Streptophyta</taxon>
        <taxon>Embryophyta</taxon>
        <taxon>Tracheophyta</taxon>
        <taxon>Spermatophyta</taxon>
        <taxon>Magnoliopsida</taxon>
        <taxon>eudicotyledons</taxon>
        <taxon>Gunneridae</taxon>
        <taxon>Pentapetalae</taxon>
        <taxon>asterids</taxon>
        <taxon>lamiids</taxon>
        <taxon>Lamiales</taxon>
        <taxon>Orobanchaceae</taxon>
        <taxon>Buchnereae</taxon>
        <taxon>Striga</taxon>
    </lineage>
</organism>
<gene>
    <name evidence="2" type="ORF">STAS_02894</name>
</gene>
<dbReference type="AlphaFoldDB" id="A0A5A7P413"/>
<proteinExistence type="predicted"/>
<dbReference type="EMBL" id="BKCP01001558">
    <property type="protein sequence ID" value="GER27198.1"/>
    <property type="molecule type" value="Genomic_DNA"/>
</dbReference>
<dbReference type="Proteomes" id="UP000325081">
    <property type="component" value="Unassembled WGS sequence"/>
</dbReference>
<comment type="caution">
    <text evidence="2">The sequence shown here is derived from an EMBL/GenBank/DDBJ whole genome shotgun (WGS) entry which is preliminary data.</text>
</comment>
<keyword evidence="3" id="KW-1185">Reference proteome</keyword>
<protein>
    <submittedName>
        <fullName evidence="2">Asparagine--tRNA ligase</fullName>
    </submittedName>
</protein>
<feature type="region of interest" description="Disordered" evidence="1">
    <location>
        <begin position="45"/>
        <end position="138"/>
    </location>
</feature>
<feature type="compositionally biased region" description="Polar residues" evidence="1">
    <location>
        <begin position="45"/>
        <end position="55"/>
    </location>
</feature>
<keyword evidence="2" id="KW-0436">Ligase</keyword>
<feature type="compositionally biased region" description="Polar residues" evidence="1">
    <location>
        <begin position="118"/>
        <end position="138"/>
    </location>
</feature>
<reference evidence="3" key="1">
    <citation type="journal article" date="2019" name="Curr. Biol.">
        <title>Genome Sequence of Striga asiatica Provides Insight into the Evolution of Plant Parasitism.</title>
        <authorList>
            <person name="Yoshida S."/>
            <person name="Kim S."/>
            <person name="Wafula E.K."/>
            <person name="Tanskanen J."/>
            <person name="Kim Y.M."/>
            <person name="Honaas L."/>
            <person name="Yang Z."/>
            <person name="Spallek T."/>
            <person name="Conn C.E."/>
            <person name="Ichihashi Y."/>
            <person name="Cheong K."/>
            <person name="Cui S."/>
            <person name="Der J.P."/>
            <person name="Gundlach H."/>
            <person name="Jiao Y."/>
            <person name="Hori C."/>
            <person name="Ishida J.K."/>
            <person name="Kasahara H."/>
            <person name="Kiba T."/>
            <person name="Kim M.S."/>
            <person name="Koo N."/>
            <person name="Laohavisit A."/>
            <person name="Lee Y.H."/>
            <person name="Lumba S."/>
            <person name="McCourt P."/>
            <person name="Mortimer J.C."/>
            <person name="Mutuku J.M."/>
            <person name="Nomura T."/>
            <person name="Sasaki-Sekimoto Y."/>
            <person name="Seto Y."/>
            <person name="Wang Y."/>
            <person name="Wakatake T."/>
            <person name="Sakakibara H."/>
            <person name="Demura T."/>
            <person name="Yamaguchi S."/>
            <person name="Yoneyama K."/>
            <person name="Manabe R.I."/>
            <person name="Nelson D.C."/>
            <person name="Schulman A.H."/>
            <person name="Timko M.P."/>
            <person name="dePamphilis C.W."/>
            <person name="Choi D."/>
            <person name="Shirasu K."/>
        </authorList>
    </citation>
    <scope>NUCLEOTIDE SEQUENCE [LARGE SCALE GENOMIC DNA]</scope>
    <source>
        <strain evidence="3">cv. UVA1</strain>
    </source>
</reference>
<name>A0A5A7P413_STRAF</name>
<evidence type="ECO:0000313" key="2">
    <source>
        <dbReference type="EMBL" id="GER27198.1"/>
    </source>
</evidence>
<feature type="compositionally biased region" description="Basic and acidic residues" evidence="1">
    <location>
        <begin position="107"/>
        <end position="117"/>
    </location>
</feature>
<accession>A0A5A7P413</accession>
<evidence type="ECO:0000313" key="3">
    <source>
        <dbReference type="Proteomes" id="UP000325081"/>
    </source>
</evidence>
<evidence type="ECO:0000256" key="1">
    <source>
        <dbReference type="SAM" id="MobiDB-lite"/>
    </source>
</evidence>